<comment type="caution">
    <text evidence="1">The sequence shown here is derived from an EMBL/GenBank/DDBJ whole genome shotgun (WGS) entry which is preliminary data.</text>
</comment>
<gene>
    <name evidence="1" type="ORF">DS843_21905</name>
</gene>
<reference evidence="1 2" key="1">
    <citation type="submission" date="2018-07" db="EMBL/GenBank/DDBJ databases">
        <title>Genome sequence of Azospirillum sp. ATCC 49961.</title>
        <authorList>
            <person name="Sant'Anna F.H."/>
            <person name="Baldani J.I."/>
            <person name="Zilli J.E."/>
            <person name="Reis V.M."/>
            <person name="Hartmann A."/>
            <person name="Cruz L."/>
            <person name="de Souza E.M."/>
            <person name="de Oliveira Pedrosa F."/>
            <person name="Passaglia L.M.P."/>
        </authorList>
    </citation>
    <scope>NUCLEOTIDE SEQUENCE [LARGE SCALE GENOMIC DNA]</scope>
    <source>
        <strain evidence="1 2">ATCC 49961</strain>
    </source>
</reference>
<evidence type="ECO:0000313" key="2">
    <source>
        <dbReference type="Proteomes" id="UP000480854"/>
    </source>
</evidence>
<dbReference type="Proteomes" id="UP000480854">
    <property type="component" value="Unassembled WGS sequence"/>
</dbReference>
<dbReference type="RefSeq" id="WP_149470969.1">
    <property type="nucleotide sequence ID" value="NZ_QOKW01000021.1"/>
</dbReference>
<name>A0A9W7KQT5_9PROT</name>
<accession>A0A9W7KQT5</accession>
<dbReference type="EMBL" id="QOKW01000021">
    <property type="protein sequence ID" value="KAA0677777.1"/>
    <property type="molecule type" value="Genomic_DNA"/>
</dbReference>
<keyword evidence="2" id="KW-1185">Reference proteome</keyword>
<sequence>MTAETYTRGLAFAPSTLDTAARTVEVVALSGPAPVIRPAPAPDGTRSAWIEELDAAGANLSRLIGAPALKDHRNAVDSAVGVVSQARAEGNRIVAAVAFDTSAPASDLIGKVQAGSVRGVSLGYSIQRWHPAGNRNGLPVFRAVAWTPHELSFTPVPADAGATVRSHEDPMTIATTETTTETPAVVTTETRTSEPMHTRAAVNVEIRSMARVAGLGQDFVDAQIDASATIEQARAAAFAAMAQRSGGPIRTEQTYVQVIADHNDPTAIRSAMADALSARLNPAVKPEGRAREFMGVRLLDMARDLSAARGERMARSDAAAVDALFTRSAHSTSDFPLLLENAVNKAMLPGYASAAPTYRTWAAQRSFNDFRPHKFLRIGDFPSLKEIGEGGETKFGTVSENREEVTAKEFGTGIAIGRRALINDDLGALQNFTAMIGVRVASDENAMAYALLSQNPTLADGKAVFHTGHGNKAASGAALDVTSMAAAVKALRSQTSLDGIKLNVAPRYLVIGPALELTARQLLASIVANQTSNVNPWSGLVELVIDANITGNEWYLFADPAMVPNFVFGYVAGTSGPVVRSEIDFDTRAFKVAVGLDFGVGAIDFRGAYLNAGA</sequence>
<proteinExistence type="predicted"/>
<dbReference type="Pfam" id="PF25209">
    <property type="entry name" value="Phage_capsid_4"/>
    <property type="match status" value="1"/>
</dbReference>
<protein>
    <submittedName>
        <fullName evidence="1">Peptidase</fullName>
    </submittedName>
</protein>
<dbReference type="OrthoDB" id="9806592at2"/>
<dbReference type="AlphaFoldDB" id="A0A9W7KQT5"/>
<evidence type="ECO:0000313" key="1">
    <source>
        <dbReference type="EMBL" id="KAA0677777.1"/>
    </source>
</evidence>
<organism evidence="1 2">
    <name type="scientific">Roseomonas genomospecies 6</name>
    <dbReference type="NCBI Taxonomy" id="214106"/>
    <lineage>
        <taxon>Bacteria</taxon>
        <taxon>Pseudomonadati</taxon>
        <taxon>Pseudomonadota</taxon>
        <taxon>Alphaproteobacteria</taxon>
        <taxon>Acetobacterales</taxon>
        <taxon>Roseomonadaceae</taxon>
        <taxon>Roseomonas</taxon>
    </lineage>
</organism>
<dbReference type="NCBIfam" id="NF045541">
    <property type="entry name" value="scaf_prot_MCP2"/>
    <property type="match status" value="1"/>
</dbReference>